<reference evidence="1 2" key="1">
    <citation type="journal article" date="2022" name="Nat. Plants">
        <title>Genomes of leafy and leafless Platanthera orchids illuminate the evolution of mycoheterotrophy.</title>
        <authorList>
            <person name="Li M.H."/>
            <person name="Liu K.W."/>
            <person name="Li Z."/>
            <person name="Lu H.C."/>
            <person name="Ye Q.L."/>
            <person name="Zhang D."/>
            <person name="Wang J.Y."/>
            <person name="Li Y.F."/>
            <person name="Zhong Z.M."/>
            <person name="Liu X."/>
            <person name="Yu X."/>
            <person name="Liu D.K."/>
            <person name="Tu X.D."/>
            <person name="Liu B."/>
            <person name="Hao Y."/>
            <person name="Liao X.Y."/>
            <person name="Jiang Y.T."/>
            <person name="Sun W.H."/>
            <person name="Chen J."/>
            <person name="Chen Y.Q."/>
            <person name="Ai Y."/>
            <person name="Zhai J.W."/>
            <person name="Wu S.S."/>
            <person name="Zhou Z."/>
            <person name="Hsiao Y.Y."/>
            <person name="Wu W.L."/>
            <person name="Chen Y.Y."/>
            <person name="Lin Y.F."/>
            <person name="Hsu J.L."/>
            <person name="Li C.Y."/>
            <person name="Wang Z.W."/>
            <person name="Zhao X."/>
            <person name="Zhong W.Y."/>
            <person name="Ma X.K."/>
            <person name="Ma L."/>
            <person name="Huang J."/>
            <person name="Chen G.Z."/>
            <person name="Huang M.Z."/>
            <person name="Huang L."/>
            <person name="Peng D.H."/>
            <person name="Luo Y.B."/>
            <person name="Zou S.Q."/>
            <person name="Chen S.P."/>
            <person name="Lan S."/>
            <person name="Tsai W.C."/>
            <person name="Van de Peer Y."/>
            <person name="Liu Z.J."/>
        </authorList>
    </citation>
    <scope>NUCLEOTIDE SEQUENCE [LARGE SCALE GENOMIC DNA]</scope>
    <source>
        <strain evidence="1">Lor288</strain>
    </source>
</reference>
<name>A0ABR2MKG6_9ASPA</name>
<evidence type="ECO:0000313" key="2">
    <source>
        <dbReference type="Proteomes" id="UP001412067"/>
    </source>
</evidence>
<dbReference type="EMBL" id="JBBWWR010000007">
    <property type="protein sequence ID" value="KAK8964561.1"/>
    <property type="molecule type" value="Genomic_DNA"/>
</dbReference>
<evidence type="ECO:0000313" key="1">
    <source>
        <dbReference type="EMBL" id="KAK8964561.1"/>
    </source>
</evidence>
<gene>
    <name evidence="1" type="ORF">KSP40_PGU012981</name>
</gene>
<protein>
    <submittedName>
        <fullName evidence="1">Uncharacterized protein</fullName>
    </submittedName>
</protein>
<dbReference type="Proteomes" id="UP001412067">
    <property type="component" value="Unassembled WGS sequence"/>
</dbReference>
<organism evidence="1 2">
    <name type="scientific">Platanthera guangdongensis</name>
    <dbReference type="NCBI Taxonomy" id="2320717"/>
    <lineage>
        <taxon>Eukaryota</taxon>
        <taxon>Viridiplantae</taxon>
        <taxon>Streptophyta</taxon>
        <taxon>Embryophyta</taxon>
        <taxon>Tracheophyta</taxon>
        <taxon>Spermatophyta</taxon>
        <taxon>Magnoliopsida</taxon>
        <taxon>Liliopsida</taxon>
        <taxon>Asparagales</taxon>
        <taxon>Orchidaceae</taxon>
        <taxon>Orchidoideae</taxon>
        <taxon>Orchideae</taxon>
        <taxon>Orchidinae</taxon>
        <taxon>Platanthera</taxon>
    </lineage>
</organism>
<dbReference type="PANTHER" id="PTHR47600:SF1">
    <property type="entry name" value="NUCLEIC ACID-BINDING, OB-FOLD-LIKE PROTEIN"/>
    <property type="match status" value="1"/>
</dbReference>
<accession>A0ABR2MKG6</accession>
<dbReference type="PANTHER" id="PTHR47600">
    <property type="entry name" value="NUCLEIC ACID-BINDING, OB-FOLD-LIKE PROTEIN"/>
    <property type="match status" value="1"/>
</dbReference>
<sequence>MVLVGRTPHPRMGHLARLGLSKWADVDSLIKELQMVGGVCNVTKGRFFFSPALAPAFQVYMASMFDNQYKLLARYENKVQEAMFGRANPIGALLDFCKSPIALRHRFLCKLLWPKNS</sequence>
<comment type="caution">
    <text evidence="1">The sequence shown here is derived from an EMBL/GenBank/DDBJ whole genome shotgun (WGS) entry which is preliminary data.</text>
</comment>
<proteinExistence type="predicted"/>
<keyword evidence="2" id="KW-1185">Reference proteome</keyword>